<dbReference type="InterPro" id="IPR011051">
    <property type="entry name" value="RmlC_Cupin_sf"/>
</dbReference>
<dbReference type="OrthoDB" id="10263073at2759"/>
<dbReference type="AlphaFoldDB" id="A0A2H3DK05"/>
<dbReference type="InterPro" id="IPR014710">
    <property type="entry name" value="RmlC-like_jellyroll"/>
</dbReference>
<organism evidence="1 2">
    <name type="scientific">Armillaria gallica</name>
    <name type="common">Bulbous honey fungus</name>
    <name type="synonym">Armillaria bulbosa</name>
    <dbReference type="NCBI Taxonomy" id="47427"/>
    <lineage>
        <taxon>Eukaryota</taxon>
        <taxon>Fungi</taxon>
        <taxon>Dikarya</taxon>
        <taxon>Basidiomycota</taxon>
        <taxon>Agaricomycotina</taxon>
        <taxon>Agaricomycetes</taxon>
        <taxon>Agaricomycetidae</taxon>
        <taxon>Agaricales</taxon>
        <taxon>Marasmiineae</taxon>
        <taxon>Physalacriaceae</taxon>
        <taxon>Armillaria</taxon>
    </lineage>
</organism>
<evidence type="ECO:0000313" key="2">
    <source>
        <dbReference type="Proteomes" id="UP000217790"/>
    </source>
</evidence>
<dbReference type="Proteomes" id="UP000217790">
    <property type="component" value="Unassembled WGS sequence"/>
</dbReference>
<evidence type="ECO:0000313" key="1">
    <source>
        <dbReference type="EMBL" id="PBK94184.1"/>
    </source>
</evidence>
<keyword evidence="2" id="KW-1185">Reference proteome</keyword>
<dbReference type="OMA" id="EIFKSNC"/>
<proteinExistence type="predicted"/>
<dbReference type="EMBL" id="KZ293654">
    <property type="protein sequence ID" value="PBK94184.1"/>
    <property type="molecule type" value="Genomic_DNA"/>
</dbReference>
<name>A0A2H3DK05_ARMGA</name>
<accession>A0A2H3DK05</accession>
<protein>
    <submittedName>
        <fullName evidence="1">Uncharacterized protein</fullName>
    </submittedName>
</protein>
<dbReference type="STRING" id="47427.A0A2H3DK05"/>
<reference evidence="2" key="1">
    <citation type="journal article" date="2017" name="Nat. Ecol. Evol.">
        <title>Genome expansion and lineage-specific genetic innovations in the forest pathogenic fungi Armillaria.</title>
        <authorList>
            <person name="Sipos G."/>
            <person name="Prasanna A.N."/>
            <person name="Walter M.C."/>
            <person name="O'Connor E."/>
            <person name="Balint B."/>
            <person name="Krizsan K."/>
            <person name="Kiss B."/>
            <person name="Hess J."/>
            <person name="Varga T."/>
            <person name="Slot J."/>
            <person name="Riley R."/>
            <person name="Boka B."/>
            <person name="Rigling D."/>
            <person name="Barry K."/>
            <person name="Lee J."/>
            <person name="Mihaltcheva S."/>
            <person name="LaButti K."/>
            <person name="Lipzen A."/>
            <person name="Waldron R."/>
            <person name="Moloney N.M."/>
            <person name="Sperisen C."/>
            <person name="Kredics L."/>
            <person name="Vagvoelgyi C."/>
            <person name="Patrignani A."/>
            <person name="Fitzpatrick D."/>
            <person name="Nagy I."/>
            <person name="Doyle S."/>
            <person name="Anderson J.B."/>
            <person name="Grigoriev I.V."/>
            <person name="Gueldener U."/>
            <person name="Muensterkoetter M."/>
            <person name="Nagy L.G."/>
        </authorList>
    </citation>
    <scope>NUCLEOTIDE SEQUENCE [LARGE SCALE GENOMIC DNA]</scope>
    <source>
        <strain evidence="2">Ar21-2</strain>
    </source>
</reference>
<gene>
    <name evidence="1" type="ORF">ARMGADRAFT_1078897</name>
</gene>
<dbReference type="SUPFAM" id="SSF51182">
    <property type="entry name" value="RmlC-like cupins"/>
    <property type="match status" value="1"/>
</dbReference>
<sequence>MFDTGHYVENTGNTILKFLEIFKSNCFKDISLNQWLALTPPMVVKAHLNIDDATISQLSKVKPVIIGPGA</sequence>
<dbReference type="Gene3D" id="2.60.120.10">
    <property type="entry name" value="Jelly Rolls"/>
    <property type="match status" value="1"/>
</dbReference>
<dbReference type="InParanoid" id="A0A2H3DK05"/>